<accession>A0A1B7LBG1</accession>
<organism evidence="4 5">
    <name type="scientific">Desulfotomaculum copahuensis</name>
    <dbReference type="NCBI Taxonomy" id="1838280"/>
    <lineage>
        <taxon>Bacteria</taxon>
        <taxon>Bacillati</taxon>
        <taxon>Bacillota</taxon>
        <taxon>Clostridia</taxon>
        <taxon>Eubacteriales</taxon>
        <taxon>Desulfotomaculaceae</taxon>
        <taxon>Desulfotomaculum</taxon>
    </lineage>
</organism>
<dbReference type="PANTHER" id="PTHR36925">
    <property type="entry name" value="COBALT-PRECORRIN-6A REDUCTASE"/>
    <property type="match status" value="1"/>
</dbReference>
<keyword evidence="3" id="KW-0560">Oxidoreductase</keyword>
<dbReference type="PANTHER" id="PTHR36925:SF1">
    <property type="entry name" value="COBALT-PRECORRIN-6A REDUCTASE"/>
    <property type="match status" value="1"/>
</dbReference>
<dbReference type="NCBIfam" id="TIGR00715">
    <property type="entry name" value="precor6x_red"/>
    <property type="match status" value="1"/>
</dbReference>
<protein>
    <submittedName>
        <fullName evidence="4">Precorrin-6x reductase</fullName>
    </submittedName>
</protein>
<dbReference type="InterPro" id="IPR003723">
    <property type="entry name" value="Precorrin-6x_reduct"/>
</dbReference>
<evidence type="ECO:0000313" key="5">
    <source>
        <dbReference type="Proteomes" id="UP000078532"/>
    </source>
</evidence>
<dbReference type="GO" id="GO:0016994">
    <property type="term" value="F:precorrin-6A reductase activity"/>
    <property type="evidence" value="ECO:0007669"/>
    <property type="project" value="InterPro"/>
</dbReference>
<dbReference type="EMBL" id="LYVF01000191">
    <property type="protein sequence ID" value="OAT79877.1"/>
    <property type="molecule type" value="Genomic_DNA"/>
</dbReference>
<comment type="pathway">
    <text evidence="1">Cofactor biosynthesis; adenosylcobalamin biosynthesis.</text>
</comment>
<dbReference type="RefSeq" id="WP_066670780.1">
    <property type="nucleotide sequence ID" value="NZ_LYVF01000191.1"/>
</dbReference>
<evidence type="ECO:0000256" key="2">
    <source>
        <dbReference type="ARBA" id="ARBA00022573"/>
    </source>
</evidence>
<proteinExistence type="predicted"/>
<reference evidence="4 5" key="1">
    <citation type="submission" date="2016-04" db="EMBL/GenBank/DDBJ databases">
        <authorList>
            <person name="Evans L.H."/>
            <person name="Alamgir A."/>
            <person name="Owens N."/>
            <person name="Weber N.D."/>
            <person name="Virtaneva K."/>
            <person name="Barbian K."/>
            <person name="Babar A."/>
            <person name="Rosenke K."/>
        </authorList>
    </citation>
    <scope>NUCLEOTIDE SEQUENCE [LARGE SCALE GENOMIC DNA]</scope>
    <source>
        <strain evidence="4 5">LMa1</strain>
    </source>
</reference>
<dbReference type="PROSITE" id="PS51014">
    <property type="entry name" value="COBK_CBIJ"/>
    <property type="match status" value="1"/>
</dbReference>
<keyword evidence="2" id="KW-0169">Cobalamin biosynthesis</keyword>
<dbReference type="OrthoDB" id="9780707at2"/>
<name>A0A1B7LBG1_9FIRM</name>
<evidence type="ECO:0000256" key="3">
    <source>
        <dbReference type="ARBA" id="ARBA00023002"/>
    </source>
</evidence>
<dbReference type="AlphaFoldDB" id="A0A1B7LBG1"/>
<gene>
    <name evidence="4" type="ORF">A6M21_14865</name>
</gene>
<dbReference type="GO" id="GO:0009236">
    <property type="term" value="P:cobalamin biosynthetic process"/>
    <property type="evidence" value="ECO:0007669"/>
    <property type="project" value="UniProtKB-UniPathway"/>
</dbReference>
<dbReference type="STRING" id="1838280.A6M21_14865"/>
<dbReference type="Pfam" id="PF02571">
    <property type="entry name" value="CbiJ"/>
    <property type="match status" value="1"/>
</dbReference>
<evidence type="ECO:0000313" key="4">
    <source>
        <dbReference type="EMBL" id="OAT79877.1"/>
    </source>
</evidence>
<sequence>MLLVLYGTREARELISLLSAHGYRVMATARTAYGGTLAGMGGAVEVLPAPADTGEMVSALKKKGITLVLDATHPSPGLLSQMAREASNRLKLPFIRYERKETSLPVDPQVHVVDSWEEAVEVAAGLGNTVFLTTGSNNLEVFVRSKAMRGKRLVVRVLPEHRIIKKCDELGLLPRDIVALQGPFSARFNRAMFQAYRAEVVVTRESGGSTDAKIRAALGLKLPVVVIRRTPPPGNNLVHNYRQVLQLVRHYLGEPDD</sequence>
<dbReference type="UniPathway" id="UPA00148"/>
<comment type="caution">
    <text evidence="4">The sequence shown here is derived from an EMBL/GenBank/DDBJ whole genome shotgun (WGS) entry which is preliminary data.</text>
</comment>
<keyword evidence="5" id="KW-1185">Reference proteome</keyword>
<dbReference type="Proteomes" id="UP000078532">
    <property type="component" value="Unassembled WGS sequence"/>
</dbReference>
<evidence type="ECO:0000256" key="1">
    <source>
        <dbReference type="ARBA" id="ARBA00004953"/>
    </source>
</evidence>